<dbReference type="AlphaFoldDB" id="A0AAD8TPN2"/>
<dbReference type="Pfam" id="PF00072">
    <property type="entry name" value="Response_reg"/>
    <property type="match status" value="1"/>
</dbReference>
<sequence>MENNAALAAGAGMAASPEAELFRTCRVLVVEEDPSYRATLTQMIQSRGYPVTAKASLEEGLRALRDNPEGFDLVMAVADTQGPGIDGFELLKHTKENYPVILFSDCAPKEKVFRALVEGACDFLEKPMLDSEISRIWQHVLRRNANIDFGSTDDSDEGDSDGSQQRQDQLQLATRAPRVVGQGAPAAQRNGSTHFGRI</sequence>
<dbReference type="SMART" id="SM00448">
    <property type="entry name" value="REC"/>
    <property type="match status" value="1"/>
</dbReference>
<dbReference type="Gene3D" id="3.40.50.2300">
    <property type="match status" value="1"/>
</dbReference>
<name>A0AAD8TPN2_LOLMU</name>
<dbReference type="InterPro" id="IPR001789">
    <property type="entry name" value="Sig_transdc_resp-reg_receiver"/>
</dbReference>
<organism evidence="5 6">
    <name type="scientific">Lolium multiflorum</name>
    <name type="common">Italian ryegrass</name>
    <name type="synonym">Lolium perenne subsp. multiflorum</name>
    <dbReference type="NCBI Taxonomy" id="4521"/>
    <lineage>
        <taxon>Eukaryota</taxon>
        <taxon>Viridiplantae</taxon>
        <taxon>Streptophyta</taxon>
        <taxon>Embryophyta</taxon>
        <taxon>Tracheophyta</taxon>
        <taxon>Spermatophyta</taxon>
        <taxon>Magnoliopsida</taxon>
        <taxon>Liliopsida</taxon>
        <taxon>Poales</taxon>
        <taxon>Poaceae</taxon>
        <taxon>BOP clade</taxon>
        <taxon>Pooideae</taxon>
        <taxon>Poodae</taxon>
        <taxon>Poeae</taxon>
        <taxon>Poeae Chloroplast Group 2 (Poeae type)</taxon>
        <taxon>Loliodinae</taxon>
        <taxon>Loliinae</taxon>
        <taxon>Lolium</taxon>
    </lineage>
</organism>
<dbReference type="GO" id="GO:0009736">
    <property type="term" value="P:cytokinin-activated signaling pathway"/>
    <property type="evidence" value="ECO:0007669"/>
    <property type="project" value="InterPro"/>
</dbReference>
<dbReference type="InterPro" id="IPR011006">
    <property type="entry name" value="CheY-like_superfamily"/>
</dbReference>
<evidence type="ECO:0000256" key="3">
    <source>
        <dbReference type="SAM" id="MobiDB-lite"/>
    </source>
</evidence>
<dbReference type="PROSITE" id="PS50110">
    <property type="entry name" value="RESPONSE_REGULATORY"/>
    <property type="match status" value="1"/>
</dbReference>
<gene>
    <name evidence="5" type="ORF">QYE76_046375</name>
</gene>
<protein>
    <recommendedName>
        <fullName evidence="4">Response regulatory domain-containing protein</fullName>
    </recommendedName>
</protein>
<evidence type="ECO:0000259" key="4">
    <source>
        <dbReference type="PROSITE" id="PS50110"/>
    </source>
</evidence>
<keyword evidence="1" id="KW-0902">Two-component regulatory system</keyword>
<evidence type="ECO:0000313" key="6">
    <source>
        <dbReference type="Proteomes" id="UP001231189"/>
    </source>
</evidence>
<dbReference type="PANTHER" id="PTHR43874">
    <property type="entry name" value="TWO-COMPONENT RESPONSE REGULATOR"/>
    <property type="match status" value="1"/>
</dbReference>
<dbReference type="GO" id="GO:0000160">
    <property type="term" value="P:phosphorelay signal transduction system"/>
    <property type="evidence" value="ECO:0007669"/>
    <property type="project" value="UniProtKB-KW"/>
</dbReference>
<dbReference type="PANTHER" id="PTHR43874:SF84">
    <property type="entry name" value="TWO-COMPONENT RESPONSE REGULATOR ORR27"/>
    <property type="match status" value="1"/>
</dbReference>
<keyword evidence="6" id="KW-1185">Reference proteome</keyword>
<feature type="compositionally biased region" description="Acidic residues" evidence="3">
    <location>
        <begin position="151"/>
        <end position="160"/>
    </location>
</feature>
<dbReference type="Proteomes" id="UP001231189">
    <property type="component" value="Unassembled WGS sequence"/>
</dbReference>
<feature type="compositionally biased region" description="Polar residues" evidence="3">
    <location>
        <begin position="189"/>
        <end position="198"/>
    </location>
</feature>
<proteinExistence type="predicted"/>
<evidence type="ECO:0000256" key="1">
    <source>
        <dbReference type="ARBA" id="ARBA00023012"/>
    </source>
</evidence>
<dbReference type="EMBL" id="JAUUTY010000002">
    <property type="protein sequence ID" value="KAK1685527.1"/>
    <property type="molecule type" value="Genomic_DNA"/>
</dbReference>
<reference evidence="5" key="1">
    <citation type="submission" date="2023-07" db="EMBL/GenBank/DDBJ databases">
        <title>A chromosome-level genome assembly of Lolium multiflorum.</title>
        <authorList>
            <person name="Chen Y."/>
            <person name="Copetti D."/>
            <person name="Kolliker R."/>
            <person name="Studer B."/>
        </authorList>
    </citation>
    <scope>NUCLEOTIDE SEQUENCE</scope>
    <source>
        <strain evidence="5">02402/16</strain>
        <tissue evidence="5">Leaf</tissue>
    </source>
</reference>
<feature type="region of interest" description="Disordered" evidence="3">
    <location>
        <begin position="148"/>
        <end position="198"/>
    </location>
</feature>
<evidence type="ECO:0000313" key="5">
    <source>
        <dbReference type="EMBL" id="KAK1685527.1"/>
    </source>
</evidence>
<evidence type="ECO:0000256" key="2">
    <source>
        <dbReference type="PROSITE-ProRule" id="PRU00169"/>
    </source>
</evidence>
<dbReference type="InterPro" id="IPR045279">
    <property type="entry name" value="ARR-like"/>
</dbReference>
<comment type="caution">
    <text evidence="2">Lacks conserved residue(s) required for the propagation of feature annotation.</text>
</comment>
<accession>A0AAD8TPN2</accession>
<comment type="caution">
    <text evidence="5">The sequence shown here is derived from an EMBL/GenBank/DDBJ whole genome shotgun (WGS) entry which is preliminary data.</text>
</comment>
<dbReference type="SUPFAM" id="SSF52172">
    <property type="entry name" value="CheY-like"/>
    <property type="match status" value="1"/>
</dbReference>
<feature type="domain" description="Response regulatory" evidence="4">
    <location>
        <begin position="26"/>
        <end position="141"/>
    </location>
</feature>